<reference evidence="1" key="1">
    <citation type="submission" date="2021-02" db="EMBL/GenBank/DDBJ databases">
        <authorList>
            <person name="Nowell W R."/>
        </authorList>
    </citation>
    <scope>NUCLEOTIDE SEQUENCE</scope>
</reference>
<dbReference type="EMBL" id="CAJOBG010117093">
    <property type="protein sequence ID" value="CAF4763621.1"/>
    <property type="molecule type" value="Genomic_DNA"/>
</dbReference>
<name>A0A821M9V7_9BILA</name>
<evidence type="ECO:0000313" key="1">
    <source>
        <dbReference type="EMBL" id="CAF4763621.1"/>
    </source>
</evidence>
<organism evidence="1 3">
    <name type="scientific">Rotaria magnacalcarata</name>
    <dbReference type="NCBI Taxonomy" id="392030"/>
    <lineage>
        <taxon>Eukaryota</taxon>
        <taxon>Metazoa</taxon>
        <taxon>Spiralia</taxon>
        <taxon>Gnathifera</taxon>
        <taxon>Rotifera</taxon>
        <taxon>Eurotatoria</taxon>
        <taxon>Bdelloidea</taxon>
        <taxon>Philodinida</taxon>
        <taxon>Philodinidae</taxon>
        <taxon>Rotaria</taxon>
    </lineage>
</organism>
<gene>
    <name evidence="1" type="ORF">OVN521_LOCUS50582</name>
    <name evidence="2" type="ORF">OVN521_LOCUS51394</name>
</gene>
<keyword evidence="3" id="KW-1185">Reference proteome</keyword>
<dbReference type="EMBL" id="CAJOBG010123535">
    <property type="protein sequence ID" value="CAF4787457.1"/>
    <property type="molecule type" value="Genomic_DNA"/>
</dbReference>
<sequence length="35" mass="3973">KIRYIDEEGIEHLDLANIDRRDNLGTSSSSKASRL</sequence>
<protein>
    <submittedName>
        <fullName evidence="1">Uncharacterized protein</fullName>
    </submittedName>
</protein>
<dbReference type="Proteomes" id="UP000663866">
    <property type="component" value="Unassembled WGS sequence"/>
</dbReference>
<dbReference type="AlphaFoldDB" id="A0A821M9V7"/>
<feature type="non-terminal residue" evidence="1">
    <location>
        <position position="35"/>
    </location>
</feature>
<accession>A0A821M9V7</accession>
<proteinExistence type="predicted"/>
<comment type="caution">
    <text evidence="1">The sequence shown here is derived from an EMBL/GenBank/DDBJ whole genome shotgun (WGS) entry which is preliminary data.</text>
</comment>
<evidence type="ECO:0000313" key="3">
    <source>
        <dbReference type="Proteomes" id="UP000663866"/>
    </source>
</evidence>
<evidence type="ECO:0000313" key="2">
    <source>
        <dbReference type="EMBL" id="CAF4787457.1"/>
    </source>
</evidence>
<feature type="non-terminal residue" evidence="1">
    <location>
        <position position="1"/>
    </location>
</feature>